<protein>
    <submittedName>
        <fullName evidence="1">Uncharacterized protein</fullName>
    </submittedName>
</protein>
<evidence type="ECO:0000313" key="2">
    <source>
        <dbReference type="Proteomes" id="UP000295507"/>
    </source>
</evidence>
<dbReference type="Proteomes" id="UP000295507">
    <property type="component" value="Unassembled WGS sequence"/>
</dbReference>
<evidence type="ECO:0000313" key="1">
    <source>
        <dbReference type="EMBL" id="TCU34105.1"/>
    </source>
</evidence>
<accession>A0A4V2VDV1</accession>
<comment type="caution">
    <text evidence="1">The sequence shown here is derived from an EMBL/GenBank/DDBJ whole genome shotgun (WGS) entry which is preliminary data.</text>
</comment>
<gene>
    <name evidence="1" type="ORF">EV129_11388</name>
</gene>
<dbReference type="RefSeq" id="WP_132552870.1">
    <property type="nucleotide sequence ID" value="NZ_SMBK01000013.1"/>
</dbReference>
<dbReference type="AlphaFoldDB" id="A0A4V2VDV1"/>
<proteinExistence type="predicted"/>
<organism evidence="1 2">
    <name type="scientific">Rhizobium azibense</name>
    <dbReference type="NCBI Taxonomy" id="1136135"/>
    <lineage>
        <taxon>Bacteria</taxon>
        <taxon>Pseudomonadati</taxon>
        <taxon>Pseudomonadota</taxon>
        <taxon>Alphaproteobacteria</taxon>
        <taxon>Hyphomicrobiales</taxon>
        <taxon>Rhizobiaceae</taxon>
        <taxon>Rhizobium/Agrobacterium group</taxon>
        <taxon>Rhizobium</taxon>
    </lineage>
</organism>
<name>A0A4V2VDV1_9HYPH</name>
<dbReference type="EMBL" id="SMBK01000013">
    <property type="protein sequence ID" value="TCU34105.1"/>
    <property type="molecule type" value="Genomic_DNA"/>
</dbReference>
<reference evidence="1 2" key="1">
    <citation type="submission" date="2019-03" db="EMBL/GenBank/DDBJ databases">
        <title>Genomic Encyclopedia of Type Strains, Phase IV (KMG-V): Genome sequencing to study the core and pangenomes of soil and plant-associated prokaryotes.</title>
        <authorList>
            <person name="Whitman W."/>
        </authorList>
    </citation>
    <scope>NUCLEOTIDE SEQUENCE [LARGE SCALE GENOMIC DNA]</scope>
    <source>
        <strain evidence="1 2">IE4868</strain>
    </source>
</reference>
<sequence>MCNLNIPESGSIIVFDRVPNGSYASVGVPYLATIQGAGKGATIFLRNLKTGSGTFDRAAVYKFAIWHAATDKASACENAQIADDHFQRQLNAQSIDRYSDKRKWPAAVMDAYRAKCAADAIMSQAFKAA</sequence>